<evidence type="ECO:0000313" key="7">
    <source>
        <dbReference type="EMBL" id="KAJ8303566.1"/>
    </source>
</evidence>
<evidence type="ECO:0000256" key="2">
    <source>
        <dbReference type="ARBA" id="ARBA00022741"/>
    </source>
</evidence>
<dbReference type="PROSITE" id="PS00107">
    <property type="entry name" value="PROTEIN_KINASE_ATP"/>
    <property type="match status" value="1"/>
</dbReference>
<evidence type="ECO:0000256" key="3">
    <source>
        <dbReference type="ARBA" id="ARBA00022840"/>
    </source>
</evidence>
<dbReference type="PRINTS" id="PR00109">
    <property type="entry name" value="TYRKINASE"/>
</dbReference>
<sequence>MTYDLIYYIMAEGLNVEIPLIHKSDIVLEEVPIGRGGFGTVYRGRHNLFGLVAVKTLIDNGLLPQKHTKALQQEAKKLLEICHHPNILNIYGVIMEKDNYSLVLEYMPLGSLTEFRKEFTVRWPLMVQILKDVISGMEFLHQKNPPVFHLDLKADNVLLEGQVHAKLCDFGLSEWKTVTVNVNRNMDKTGRRCTTSHLPPEVWANVNRAPDSYYDVYSFGIVVWEMLSGAVPFGSQSDDIIRSAVLTGQRPDFTLFPKDTPPALSGIMTRCWHQKPKQRPTFTALKTEIEKLFTEQYERQLISSLKLLRQEITQNYDVNDPIRTSTAIIDTLQEPVVEPVPVPVEPQMDTDSRQTPAENPQQEAPSSPATQEVLENVPVEVKPFKLDDDLDVYERQIRQILRDPIAMRLAKTKYIQDIYNISEKTQKILNDPVQLNRIIESDAELKWQLYYSKIEVKPNLCGKHLEMAKHRSTSYYEINKDDMDRVFRPKSNSDSYSYRYYNNNSGKTDREKRLDRVEECQRQHPHLKDILSGDKYYRLKKALENPQHLEQAMKEKIGVSETPKGLSALKLTTIDPEVIEIAKDPLLLLTLLREKDDIKRKLSESYPDLLCELLANAKRKFSLPSGGYIDPPRKSPRELMEQLEKELKEGKIKLNPEQQMMMREMMMGRMDPDYLMMMDMDMDMHHWMRRYNQDSDSDEDDYNYPGMRDMRRKMGMMRDMSDLKHMKMEAMLRKMRRPPMSMYGMSAMMEPDMDMLMPSASLGKKEKEAKEPKMSEPMEVDPAVGRRSSQPSTSSSTPSSSGNPVNRSNVTPSSSGSQQQTESQPGQMETDAQPSMEASSDEKKLVGKKGTSNMIEHHHASK</sequence>
<dbReference type="InterPro" id="IPR008271">
    <property type="entry name" value="Ser/Thr_kinase_AS"/>
</dbReference>
<evidence type="ECO:0000259" key="6">
    <source>
        <dbReference type="PROSITE" id="PS50011"/>
    </source>
</evidence>
<accession>A0ABQ9EI78</accession>
<gene>
    <name evidence="7" type="ORF">KUTeg_019962</name>
</gene>
<dbReference type="InterPro" id="IPR011009">
    <property type="entry name" value="Kinase-like_dom_sf"/>
</dbReference>
<feature type="binding site" evidence="4">
    <location>
        <position position="55"/>
    </location>
    <ligand>
        <name>ATP</name>
        <dbReference type="ChEBI" id="CHEBI:30616"/>
    </ligand>
</feature>
<organism evidence="7 8">
    <name type="scientific">Tegillarca granosa</name>
    <name type="common">Malaysian cockle</name>
    <name type="synonym">Anadara granosa</name>
    <dbReference type="NCBI Taxonomy" id="220873"/>
    <lineage>
        <taxon>Eukaryota</taxon>
        <taxon>Metazoa</taxon>
        <taxon>Spiralia</taxon>
        <taxon>Lophotrochozoa</taxon>
        <taxon>Mollusca</taxon>
        <taxon>Bivalvia</taxon>
        <taxon>Autobranchia</taxon>
        <taxon>Pteriomorphia</taxon>
        <taxon>Arcoida</taxon>
        <taxon>Arcoidea</taxon>
        <taxon>Arcidae</taxon>
        <taxon>Tegillarca</taxon>
    </lineage>
</organism>
<dbReference type="PROSITE" id="PS50011">
    <property type="entry name" value="PROTEIN_KINASE_DOM"/>
    <property type="match status" value="1"/>
</dbReference>
<dbReference type="SUPFAM" id="SSF56112">
    <property type="entry name" value="Protein kinase-like (PK-like)"/>
    <property type="match status" value="1"/>
</dbReference>
<feature type="region of interest" description="Disordered" evidence="5">
    <location>
        <begin position="342"/>
        <end position="371"/>
    </location>
</feature>
<dbReference type="EMBL" id="JARBDR010000917">
    <property type="protein sequence ID" value="KAJ8303566.1"/>
    <property type="molecule type" value="Genomic_DNA"/>
</dbReference>
<evidence type="ECO:0000313" key="8">
    <source>
        <dbReference type="Proteomes" id="UP001217089"/>
    </source>
</evidence>
<dbReference type="PANTHER" id="PTHR44329:SF6">
    <property type="entry name" value="RECEPTOR-INTERACTING SERINE_THREONINE-PROTEIN KINASE 1"/>
    <property type="match status" value="1"/>
</dbReference>
<dbReference type="Gene3D" id="1.10.510.10">
    <property type="entry name" value="Transferase(Phosphotransferase) domain 1"/>
    <property type="match status" value="1"/>
</dbReference>
<dbReference type="InterPro" id="IPR017441">
    <property type="entry name" value="Protein_kinase_ATP_BS"/>
</dbReference>
<reference evidence="7 8" key="1">
    <citation type="submission" date="2022-12" db="EMBL/GenBank/DDBJ databases">
        <title>Chromosome-level genome of Tegillarca granosa.</title>
        <authorList>
            <person name="Kim J."/>
        </authorList>
    </citation>
    <scope>NUCLEOTIDE SEQUENCE [LARGE SCALE GENOMIC DNA]</scope>
    <source>
        <strain evidence="7">Teg-2019</strain>
        <tissue evidence="7">Adductor muscle</tissue>
    </source>
</reference>
<feature type="compositionally biased region" description="Basic and acidic residues" evidence="5">
    <location>
        <begin position="763"/>
        <end position="776"/>
    </location>
</feature>
<evidence type="ECO:0000256" key="1">
    <source>
        <dbReference type="ARBA" id="ARBA00022527"/>
    </source>
</evidence>
<dbReference type="Pfam" id="PF07714">
    <property type="entry name" value="PK_Tyr_Ser-Thr"/>
    <property type="match status" value="1"/>
</dbReference>
<feature type="compositionally biased region" description="Low complexity" evidence="5">
    <location>
        <begin position="811"/>
        <end position="827"/>
    </location>
</feature>
<keyword evidence="3 4" id="KW-0067">ATP-binding</keyword>
<feature type="region of interest" description="Disordered" evidence="5">
    <location>
        <begin position="763"/>
        <end position="862"/>
    </location>
</feature>
<comment type="caution">
    <text evidence="7">The sequence shown here is derived from an EMBL/GenBank/DDBJ whole genome shotgun (WGS) entry which is preliminary data.</text>
</comment>
<feature type="domain" description="Protein kinase" evidence="6">
    <location>
        <begin position="27"/>
        <end position="293"/>
    </location>
</feature>
<dbReference type="Proteomes" id="UP001217089">
    <property type="component" value="Unassembled WGS sequence"/>
</dbReference>
<feature type="compositionally biased region" description="Low complexity" evidence="5">
    <location>
        <begin position="788"/>
        <end position="801"/>
    </location>
</feature>
<dbReference type="InterPro" id="IPR051681">
    <property type="entry name" value="Ser/Thr_Kinases-Pseudokinases"/>
</dbReference>
<dbReference type="PROSITE" id="PS00108">
    <property type="entry name" value="PROTEIN_KINASE_ST"/>
    <property type="match status" value="1"/>
</dbReference>
<proteinExistence type="predicted"/>
<evidence type="ECO:0000256" key="5">
    <source>
        <dbReference type="SAM" id="MobiDB-lite"/>
    </source>
</evidence>
<keyword evidence="1" id="KW-0808">Transferase</keyword>
<keyword evidence="8" id="KW-1185">Reference proteome</keyword>
<dbReference type="InterPro" id="IPR001245">
    <property type="entry name" value="Ser-Thr/Tyr_kinase_cat_dom"/>
</dbReference>
<protein>
    <recommendedName>
        <fullName evidence="6">Protein kinase domain-containing protein</fullName>
    </recommendedName>
</protein>
<name>A0ABQ9EI78_TEGGR</name>
<dbReference type="SMART" id="SM00220">
    <property type="entry name" value="S_TKc"/>
    <property type="match status" value="1"/>
</dbReference>
<dbReference type="PANTHER" id="PTHR44329">
    <property type="entry name" value="SERINE/THREONINE-PROTEIN KINASE TNNI3K-RELATED"/>
    <property type="match status" value="1"/>
</dbReference>
<dbReference type="InterPro" id="IPR000719">
    <property type="entry name" value="Prot_kinase_dom"/>
</dbReference>
<keyword evidence="1" id="KW-0418">Kinase</keyword>
<evidence type="ECO:0000256" key="4">
    <source>
        <dbReference type="PROSITE-ProRule" id="PRU10141"/>
    </source>
</evidence>
<keyword evidence="1" id="KW-0723">Serine/threonine-protein kinase</keyword>
<keyword evidence="2 4" id="KW-0547">Nucleotide-binding</keyword>
<feature type="compositionally biased region" description="Polar residues" evidence="5">
    <location>
        <begin position="353"/>
        <end position="370"/>
    </location>
</feature>